<organism evidence="3 4">
    <name type="scientific">Roridomyces roridus</name>
    <dbReference type="NCBI Taxonomy" id="1738132"/>
    <lineage>
        <taxon>Eukaryota</taxon>
        <taxon>Fungi</taxon>
        <taxon>Dikarya</taxon>
        <taxon>Basidiomycota</taxon>
        <taxon>Agaricomycotina</taxon>
        <taxon>Agaricomycetes</taxon>
        <taxon>Agaricomycetidae</taxon>
        <taxon>Agaricales</taxon>
        <taxon>Marasmiineae</taxon>
        <taxon>Mycenaceae</taxon>
        <taxon>Roridomyces</taxon>
    </lineage>
</organism>
<keyword evidence="2" id="KW-0812">Transmembrane</keyword>
<evidence type="ECO:0000313" key="4">
    <source>
        <dbReference type="Proteomes" id="UP001221142"/>
    </source>
</evidence>
<keyword evidence="2" id="KW-1133">Transmembrane helix</keyword>
<dbReference type="EMBL" id="JARKIF010000040">
    <property type="protein sequence ID" value="KAJ7609427.1"/>
    <property type="molecule type" value="Genomic_DNA"/>
</dbReference>
<evidence type="ECO:0000256" key="1">
    <source>
        <dbReference type="SAM" id="MobiDB-lite"/>
    </source>
</evidence>
<protein>
    <submittedName>
        <fullName evidence="3">Uncharacterized protein</fullName>
    </submittedName>
</protein>
<comment type="caution">
    <text evidence="3">The sequence shown here is derived from an EMBL/GenBank/DDBJ whole genome shotgun (WGS) entry which is preliminary data.</text>
</comment>
<gene>
    <name evidence="3" type="ORF">FB45DRAFT_944426</name>
</gene>
<keyword evidence="2" id="KW-0472">Membrane</keyword>
<dbReference type="Proteomes" id="UP001221142">
    <property type="component" value="Unassembled WGS sequence"/>
</dbReference>
<name>A0AAD7B4B8_9AGAR</name>
<feature type="non-terminal residue" evidence="3">
    <location>
        <position position="1"/>
    </location>
</feature>
<evidence type="ECO:0000256" key="2">
    <source>
        <dbReference type="SAM" id="Phobius"/>
    </source>
</evidence>
<dbReference type="AlphaFoldDB" id="A0AAD7B4B8"/>
<accession>A0AAD7B4B8</accession>
<feature type="region of interest" description="Disordered" evidence="1">
    <location>
        <begin position="141"/>
        <end position="176"/>
    </location>
</feature>
<feature type="transmembrane region" description="Helical" evidence="2">
    <location>
        <begin position="52"/>
        <end position="76"/>
    </location>
</feature>
<evidence type="ECO:0000313" key="3">
    <source>
        <dbReference type="EMBL" id="KAJ7609427.1"/>
    </source>
</evidence>
<sequence length="241" mass="26742">MAQSTPSRLRAIFFRVLITAFFLLFFLAPHIFAAFPQTAVLVPAFMWMGEKLLHGFAVLSLVIVVAYVCVGINGAYKSLPPLSRWHPPPPRSRLALHPSSLTSRFLGPRVPPLLQHPPPSPSAPSSRTHCAVPLACSSTLTSLSTTSSPTTSSPSRRPHSRTPQTRSCSSSAASRSCSSCSSLLGSSPGCSYARTRRRLRTGQSCLPLPRRPRLRLCRPRFPSCRSRFRRRRRSLWRRSRP</sequence>
<feature type="transmembrane region" description="Helical" evidence="2">
    <location>
        <begin position="12"/>
        <end position="32"/>
    </location>
</feature>
<proteinExistence type="predicted"/>
<keyword evidence="4" id="KW-1185">Reference proteome</keyword>
<reference evidence="3" key="1">
    <citation type="submission" date="2023-03" db="EMBL/GenBank/DDBJ databases">
        <title>Massive genome expansion in bonnet fungi (Mycena s.s.) driven by repeated elements and novel gene families across ecological guilds.</title>
        <authorList>
            <consortium name="Lawrence Berkeley National Laboratory"/>
            <person name="Harder C.B."/>
            <person name="Miyauchi S."/>
            <person name="Viragh M."/>
            <person name="Kuo A."/>
            <person name="Thoen E."/>
            <person name="Andreopoulos B."/>
            <person name="Lu D."/>
            <person name="Skrede I."/>
            <person name="Drula E."/>
            <person name="Henrissat B."/>
            <person name="Morin E."/>
            <person name="Kohler A."/>
            <person name="Barry K."/>
            <person name="LaButti K."/>
            <person name="Morin E."/>
            <person name="Salamov A."/>
            <person name="Lipzen A."/>
            <person name="Mereny Z."/>
            <person name="Hegedus B."/>
            <person name="Baldrian P."/>
            <person name="Stursova M."/>
            <person name="Weitz H."/>
            <person name="Taylor A."/>
            <person name="Grigoriev I.V."/>
            <person name="Nagy L.G."/>
            <person name="Martin F."/>
            <person name="Kauserud H."/>
        </authorList>
    </citation>
    <scope>NUCLEOTIDE SEQUENCE</scope>
    <source>
        <strain evidence="3">9284</strain>
    </source>
</reference>